<comment type="caution">
    <text evidence="3">The sequence shown here is derived from an EMBL/GenBank/DDBJ whole genome shotgun (WGS) entry which is preliminary data.</text>
</comment>
<evidence type="ECO:0000313" key="3">
    <source>
        <dbReference type="EMBL" id="KAJ2801969.1"/>
    </source>
</evidence>
<evidence type="ECO:0000256" key="1">
    <source>
        <dbReference type="SAM" id="MobiDB-lite"/>
    </source>
</evidence>
<keyword evidence="4" id="KW-1185">Reference proteome</keyword>
<feature type="region of interest" description="Disordered" evidence="1">
    <location>
        <begin position="217"/>
        <end position="239"/>
    </location>
</feature>
<reference evidence="3" key="1">
    <citation type="submission" date="2022-07" db="EMBL/GenBank/DDBJ databases">
        <title>Phylogenomic reconstructions and comparative analyses of Kickxellomycotina fungi.</title>
        <authorList>
            <person name="Reynolds N.K."/>
            <person name="Stajich J.E."/>
            <person name="Barry K."/>
            <person name="Grigoriev I.V."/>
            <person name="Crous P."/>
            <person name="Smith M.E."/>
        </authorList>
    </citation>
    <scope>NUCLEOTIDE SEQUENCE</scope>
    <source>
        <strain evidence="3">NRRL 1565</strain>
    </source>
</reference>
<dbReference type="Proteomes" id="UP001140094">
    <property type="component" value="Unassembled WGS sequence"/>
</dbReference>
<gene>
    <name evidence="3" type="ORF">H4R20_003461</name>
</gene>
<protein>
    <recommendedName>
        <fullName evidence="2">Rab3-GAP regulatory subunit N-terminal domain-containing protein</fullName>
    </recommendedName>
</protein>
<dbReference type="InterPro" id="IPR026059">
    <property type="entry name" value="Rab3GAP2"/>
</dbReference>
<dbReference type="PANTHER" id="PTHR12472">
    <property type="entry name" value="RAB3-GAP REGULATORY DOMAIN"/>
    <property type="match status" value="1"/>
</dbReference>
<dbReference type="EMBL" id="JANBUO010000729">
    <property type="protein sequence ID" value="KAJ2801969.1"/>
    <property type="molecule type" value="Genomic_DNA"/>
</dbReference>
<organism evidence="3 4">
    <name type="scientific">Coemansia guatemalensis</name>
    <dbReference type="NCBI Taxonomy" id="2761395"/>
    <lineage>
        <taxon>Eukaryota</taxon>
        <taxon>Fungi</taxon>
        <taxon>Fungi incertae sedis</taxon>
        <taxon>Zoopagomycota</taxon>
        <taxon>Kickxellomycotina</taxon>
        <taxon>Kickxellomycetes</taxon>
        <taxon>Kickxellales</taxon>
        <taxon>Kickxellaceae</taxon>
        <taxon>Coemansia</taxon>
    </lineage>
</organism>
<feature type="compositionally biased region" description="Low complexity" evidence="1">
    <location>
        <begin position="217"/>
        <end position="227"/>
    </location>
</feature>
<dbReference type="Pfam" id="PF14655">
    <property type="entry name" value="RAB3GAP2_N"/>
    <property type="match status" value="1"/>
</dbReference>
<proteinExistence type="predicted"/>
<evidence type="ECO:0000259" key="2">
    <source>
        <dbReference type="Pfam" id="PF14655"/>
    </source>
</evidence>
<feature type="region of interest" description="Disordered" evidence="1">
    <location>
        <begin position="40"/>
        <end position="67"/>
    </location>
</feature>
<feature type="non-terminal residue" evidence="3">
    <location>
        <position position="239"/>
    </location>
</feature>
<dbReference type="AlphaFoldDB" id="A0A9W8HV71"/>
<dbReference type="InterPro" id="IPR032839">
    <property type="entry name" value="RAB3GAP_N"/>
</dbReference>
<dbReference type="OrthoDB" id="360390at2759"/>
<name>A0A9W8HV71_9FUNG</name>
<accession>A0A9W8HV71</accession>
<evidence type="ECO:0000313" key="4">
    <source>
        <dbReference type="Proteomes" id="UP001140094"/>
    </source>
</evidence>
<feature type="domain" description="Rab3-GAP regulatory subunit N-terminal" evidence="2">
    <location>
        <begin position="1"/>
        <end position="208"/>
    </location>
</feature>
<sequence length="239" mass="25211">MVGYSSGYIRVFSLYGHLLTSHQFHSQPLLRIRLRMPSQTNNSAQTAQDVRYKSGTAPHANSASDDAEEVSLTYADGTIVNIDGRSLYLALRLCLTEAATDEASEPTFQYKKWAFDLSTPSVSDAVSYGPATCKDPLSSLAKSTMTSSPLLSDATAGFIVAPQYGEAAFGVFITNEDAAAAFSAVDIAGKVAARVTGAVLNIAKSYLWRNNPLTSIGGSNSTSGNASQESMGKQGSGTL</sequence>
<dbReference type="PANTHER" id="PTHR12472:SF0">
    <property type="entry name" value="RAB3 GTPASE-ACTIVATING PROTEIN NON-CATALYTIC SUBUNIT"/>
    <property type="match status" value="1"/>
</dbReference>